<organism evidence="2 3">
    <name type="scientific">Dyadobacter chenwenxiniae</name>
    <dbReference type="NCBI Taxonomy" id="2906456"/>
    <lineage>
        <taxon>Bacteria</taxon>
        <taxon>Pseudomonadati</taxon>
        <taxon>Bacteroidota</taxon>
        <taxon>Cytophagia</taxon>
        <taxon>Cytophagales</taxon>
        <taxon>Spirosomataceae</taxon>
        <taxon>Dyadobacter</taxon>
    </lineage>
</organism>
<sequence length="56" mass="6334">MNSRSKTNKAVRFSRRPGFNEYVVQLPFLPEVIRHEGRAAGSDEEPGKRVTAGFDQ</sequence>
<accession>A0A9X1PIV4</accession>
<name>A0A9X1PIV4_9BACT</name>
<reference evidence="2" key="1">
    <citation type="submission" date="2021-12" db="EMBL/GenBank/DDBJ databases">
        <title>Novel species in genus Dyadobacter.</title>
        <authorList>
            <person name="Ma C."/>
        </authorList>
    </citation>
    <scope>NUCLEOTIDE SEQUENCE</scope>
    <source>
        <strain evidence="2">LJ419</strain>
    </source>
</reference>
<evidence type="ECO:0000256" key="1">
    <source>
        <dbReference type="SAM" id="MobiDB-lite"/>
    </source>
</evidence>
<proteinExistence type="predicted"/>
<evidence type="ECO:0000313" key="2">
    <source>
        <dbReference type="EMBL" id="MCF0060258.1"/>
    </source>
</evidence>
<dbReference type="RefSeq" id="WP_234652902.1">
    <property type="nucleotide sequence ID" value="NZ_CP094997.1"/>
</dbReference>
<evidence type="ECO:0000313" key="3">
    <source>
        <dbReference type="Proteomes" id="UP001139000"/>
    </source>
</evidence>
<comment type="caution">
    <text evidence="2">The sequence shown here is derived from an EMBL/GenBank/DDBJ whole genome shotgun (WGS) entry which is preliminary data.</text>
</comment>
<dbReference type="AlphaFoldDB" id="A0A9X1PIV4"/>
<dbReference type="EMBL" id="JAJTTC010000001">
    <property type="protein sequence ID" value="MCF0060258.1"/>
    <property type="molecule type" value="Genomic_DNA"/>
</dbReference>
<gene>
    <name evidence="2" type="ORF">LXM26_02050</name>
</gene>
<feature type="region of interest" description="Disordered" evidence="1">
    <location>
        <begin position="37"/>
        <end position="56"/>
    </location>
</feature>
<protein>
    <submittedName>
        <fullName evidence="2">Uncharacterized protein</fullName>
    </submittedName>
</protein>
<keyword evidence="3" id="KW-1185">Reference proteome</keyword>
<dbReference type="Proteomes" id="UP001139000">
    <property type="component" value="Unassembled WGS sequence"/>
</dbReference>